<dbReference type="SUPFAM" id="SSF50729">
    <property type="entry name" value="PH domain-like"/>
    <property type="match status" value="1"/>
</dbReference>
<keyword evidence="5" id="KW-1185">Reference proteome</keyword>
<feature type="region of interest" description="Disordered" evidence="1">
    <location>
        <begin position="1357"/>
        <end position="1414"/>
    </location>
</feature>
<evidence type="ECO:0000259" key="2">
    <source>
        <dbReference type="PROSITE" id="PS50003"/>
    </source>
</evidence>
<feature type="compositionally biased region" description="Polar residues" evidence="1">
    <location>
        <begin position="199"/>
        <end position="211"/>
    </location>
</feature>
<feature type="domain" description="PH" evidence="2">
    <location>
        <begin position="745"/>
        <end position="875"/>
    </location>
</feature>
<feature type="compositionally biased region" description="Polar residues" evidence="1">
    <location>
        <begin position="56"/>
        <end position="75"/>
    </location>
</feature>
<dbReference type="Pfam" id="PF01369">
    <property type="entry name" value="Sec7"/>
    <property type="match status" value="1"/>
</dbReference>
<dbReference type="InterPro" id="IPR001849">
    <property type="entry name" value="PH_domain"/>
</dbReference>
<dbReference type="GO" id="GO:0032012">
    <property type="term" value="P:regulation of ARF protein signal transduction"/>
    <property type="evidence" value="ECO:0007669"/>
    <property type="project" value="InterPro"/>
</dbReference>
<feature type="compositionally biased region" description="Polar residues" evidence="1">
    <location>
        <begin position="1030"/>
        <end position="1066"/>
    </location>
</feature>
<comment type="caution">
    <text evidence="4">The sequence shown here is derived from an EMBL/GenBank/DDBJ whole genome shotgun (WGS) entry which is preliminary data.</text>
</comment>
<evidence type="ECO:0000313" key="5">
    <source>
        <dbReference type="Proteomes" id="UP001375240"/>
    </source>
</evidence>
<feature type="domain" description="SEC7" evidence="3">
    <location>
        <begin position="427"/>
        <end position="621"/>
    </location>
</feature>
<feature type="compositionally biased region" description="Polar residues" evidence="1">
    <location>
        <begin position="369"/>
        <end position="401"/>
    </location>
</feature>
<feature type="compositionally biased region" description="Low complexity" evidence="1">
    <location>
        <begin position="1370"/>
        <end position="1393"/>
    </location>
</feature>
<evidence type="ECO:0000313" key="4">
    <source>
        <dbReference type="EMBL" id="KAK6341311.1"/>
    </source>
</evidence>
<feature type="compositionally biased region" description="Basic and acidic residues" evidence="1">
    <location>
        <begin position="1500"/>
        <end position="1515"/>
    </location>
</feature>
<dbReference type="PANTHER" id="PTHR10663:SF405">
    <property type="entry name" value="ARF GUANINE NUCLEOTIDE EXCHANGE FACTOR SYT1"/>
    <property type="match status" value="1"/>
</dbReference>
<feature type="region of interest" description="Disordered" evidence="1">
    <location>
        <begin position="1313"/>
        <end position="1332"/>
    </location>
</feature>
<dbReference type="CDD" id="cd00171">
    <property type="entry name" value="Sec7"/>
    <property type="match status" value="1"/>
</dbReference>
<dbReference type="PROSITE" id="PS50003">
    <property type="entry name" value="PH_DOMAIN"/>
    <property type="match status" value="1"/>
</dbReference>
<feature type="compositionally biased region" description="Polar residues" evidence="1">
    <location>
        <begin position="1151"/>
        <end position="1166"/>
    </location>
</feature>
<feature type="compositionally biased region" description="Low complexity" evidence="1">
    <location>
        <begin position="246"/>
        <end position="278"/>
    </location>
</feature>
<dbReference type="Gene3D" id="2.30.29.30">
    <property type="entry name" value="Pleckstrin-homology domain (PH domain)/Phosphotyrosine-binding domain (PTB)"/>
    <property type="match status" value="1"/>
</dbReference>
<feature type="region of interest" description="Disordered" evidence="1">
    <location>
        <begin position="1143"/>
        <end position="1300"/>
    </location>
</feature>
<feature type="compositionally biased region" description="Low complexity" evidence="1">
    <location>
        <begin position="172"/>
        <end position="190"/>
    </location>
</feature>
<dbReference type="SMART" id="SM00222">
    <property type="entry name" value="Sec7"/>
    <property type="match status" value="1"/>
</dbReference>
<dbReference type="EMBL" id="JAVHNQ010000007">
    <property type="protein sequence ID" value="KAK6341311.1"/>
    <property type="molecule type" value="Genomic_DNA"/>
</dbReference>
<dbReference type="InterPro" id="IPR023394">
    <property type="entry name" value="Sec7_C_sf"/>
</dbReference>
<reference evidence="4 5" key="1">
    <citation type="submission" date="2019-10" db="EMBL/GenBank/DDBJ databases">
        <authorList>
            <person name="Palmer J.M."/>
        </authorList>
    </citation>
    <scope>NUCLEOTIDE SEQUENCE [LARGE SCALE GENOMIC DNA]</scope>
    <source>
        <strain evidence="4 5">TWF696</strain>
    </source>
</reference>
<dbReference type="Gene3D" id="1.10.1000.11">
    <property type="entry name" value="Arf Nucleotide-binding Site Opener,domain 2"/>
    <property type="match status" value="1"/>
</dbReference>
<dbReference type="InterPro" id="IPR011993">
    <property type="entry name" value="PH-like_dom_sf"/>
</dbReference>
<evidence type="ECO:0008006" key="6">
    <source>
        <dbReference type="Google" id="ProtNLM"/>
    </source>
</evidence>
<dbReference type="InterPro" id="IPR000904">
    <property type="entry name" value="Sec7_dom"/>
</dbReference>
<sequence>MTGISWRLRQINRKEDSNLRRQSVDVGALFRQQESHASSAAQRNGHEPRPAERPTTAKSNAGQETAPRVSSSTIRPQPRKSEERNRRFSILRFRNASDPALGAKARAQEEVPPLPDPPRTPTIITTAPTFDISTAPPLPQSKPSGDGTEQKNINNAAAMSRGNLSAPVNAPSSSGGRDASTSSSPRPSSSPRRKLSKANIGNNPSGRTSRVTFDEPDKPLPHNGSTQSFAPPPYDEHGLPVPPPRLSESSRSEASSADVVVTTTTTTHTVSTTSTFFRFSRRKKDTPLFPLPPKITHTEGRASTDATGGGTSSSGASTRSRPSLNTFSSAPPTPRRVPTSDGLPVPATSALAASVLGTMGSSPATIARANSTASNHSLRSTTSSPLAPQTWYNRQRSSTAGSMDRSPADSARTSTSLVGRNSFSRLFSSRSRQNSEAHLSGVPTRTSSPAPYLGRGSSSMVVSREKLIIPERLDDDTPDMYLRKLEEAVNKSVVASLLSKTDDAFHVEVLKRYMGTFAFYQDPMDMALRKLLMEVELPKETQQIDRVLQAFADRYHECNPLIYSSSENAYFIAFSLLILHTDVFNKNNKYKMQKADYVKNTSGEGVTSDILEYFYDNISYTPFIHVEDDLDINGEKIVPHMPRRNILTKANTDLRRPKEPVDPYTLIIDNKLDILRPSLTEVLMVDDPYTYLGTTHKMSMKDLHESFFRSSVLQIVSARSRPDAFLNPATQQNPQDASPGVVEIKVTKIGLLWRKDPKKKKTRSPWQEWGALLTGSQLYFFKNVSWVKNLMSQYEQHVKAGNLNIGPCVFTPPLMEFNPDSMLSTDDTVALLDRTYKKHKNAFMFVRHGGFQEYFLADNEHELNDWLSKLNYAAAFRTAGVRMRGVVGSHYDGQRTRGIRRADSSNAKSVQTASGEVSIVSGRIDPQLAAQIAAARRQVIDRKIQDSNTKLKDSLDQLAMLLRNAHHLKLLTPVQAKTREAVVQAAGSLNAKLQWVRVEIWRLRCHRDILEMDLEEERRTAKDKLRRLTLLSTPPESPSRGSKSPSLADSPHSAKSTPTQASVTASFGKQVFENEIVRQSTKTTISRTASQSTARPSTLGSHQSWDIGPLPFENKRSSSTAGLPGEMTSELDLGQLGEPYMTSTESHEYVSVTTSNGNEDSQQRRPSTASAISQQAITQAIKPVGDPESELLEQVIVKEDKGKDVDDSASHREKKDKEKEKEKEKDKDSKDKEKEREKDKIRRSLHRTLREGSQAIQLQHHRVRKSNAHSHGDKADGESESDKKENEGLARGAGSFTVHGKKASVITFGSDWHTIPAEDRLKRHRSGASASMSAAVAGMIGDRVLDASSLGKVIVSETNTQDNSDDEDGSGSASASASISRSQLSRGSSAVSGRLTVVNPDSEDGDSKARSLNDGEVSIMTASAITEDDDACGSSSFIPDAIASPTLSDATVTPLASTSNREAEAVVVDVAKESDEKNLEEVVVLLDSKKDGGEVETEEDVQKTADVEDMARPEPDVSVGTSLEASGAGELLDG</sequence>
<feature type="compositionally biased region" description="Polar residues" evidence="1">
    <location>
        <begin position="1080"/>
        <end position="1104"/>
    </location>
</feature>
<evidence type="ECO:0000256" key="1">
    <source>
        <dbReference type="SAM" id="MobiDB-lite"/>
    </source>
</evidence>
<evidence type="ECO:0000259" key="3">
    <source>
        <dbReference type="PROSITE" id="PS50190"/>
    </source>
</evidence>
<accession>A0AAV9UGP9</accession>
<feature type="compositionally biased region" description="Low complexity" evidence="1">
    <location>
        <begin position="420"/>
        <end position="434"/>
    </location>
</feature>
<feature type="region of interest" description="Disordered" evidence="1">
    <location>
        <begin position="1080"/>
        <end position="1130"/>
    </location>
</feature>
<protein>
    <recommendedName>
        <fullName evidence="6">Guanyl-nucleotide exchange factor</fullName>
    </recommendedName>
</protein>
<dbReference type="PROSITE" id="PS50190">
    <property type="entry name" value="SEC7"/>
    <property type="match status" value="1"/>
</dbReference>
<dbReference type="Proteomes" id="UP001375240">
    <property type="component" value="Unassembled WGS sequence"/>
</dbReference>
<dbReference type="PANTHER" id="PTHR10663">
    <property type="entry name" value="GUANYL-NUCLEOTIDE EXCHANGE FACTOR"/>
    <property type="match status" value="1"/>
</dbReference>
<proteinExistence type="predicted"/>
<gene>
    <name evidence="4" type="ORF">TWF696_008390</name>
</gene>
<dbReference type="SUPFAM" id="SSF48425">
    <property type="entry name" value="Sec7 domain"/>
    <property type="match status" value="1"/>
</dbReference>
<name>A0AAV9UGP9_9PEZI</name>
<feature type="compositionally biased region" description="Basic and acidic residues" evidence="1">
    <location>
        <begin position="1196"/>
        <end position="1242"/>
    </location>
</feature>
<feature type="compositionally biased region" description="Basic residues" evidence="1">
    <location>
        <begin position="1259"/>
        <end position="1268"/>
    </location>
</feature>
<feature type="region of interest" description="Disordered" evidence="1">
    <location>
        <begin position="369"/>
        <end position="457"/>
    </location>
</feature>
<feature type="compositionally biased region" description="Low complexity" evidence="1">
    <location>
        <begin position="1167"/>
        <end position="1181"/>
    </location>
</feature>
<dbReference type="Pfam" id="PF00169">
    <property type="entry name" value="PH"/>
    <property type="match status" value="1"/>
</dbReference>
<feature type="compositionally biased region" description="Basic and acidic residues" evidence="1">
    <location>
        <begin position="1270"/>
        <end position="1288"/>
    </location>
</feature>
<dbReference type="GO" id="GO:0005085">
    <property type="term" value="F:guanyl-nucleotide exchange factor activity"/>
    <property type="evidence" value="ECO:0007669"/>
    <property type="project" value="InterPro"/>
</dbReference>
<feature type="region of interest" description="Disordered" evidence="1">
    <location>
        <begin position="15"/>
        <end position="345"/>
    </location>
</feature>
<feature type="region of interest" description="Disordered" evidence="1">
    <location>
        <begin position="1025"/>
        <end position="1066"/>
    </location>
</feature>
<feature type="region of interest" description="Disordered" evidence="1">
    <location>
        <begin position="1489"/>
        <end position="1534"/>
    </location>
</feature>
<organism evidence="4 5">
    <name type="scientific">Orbilia brochopaga</name>
    <dbReference type="NCBI Taxonomy" id="3140254"/>
    <lineage>
        <taxon>Eukaryota</taxon>
        <taxon>Fungi</taxon>
        <taxon>Dikarya</taxon>
        <taxon>Ascomycota</taxon>
        <taxon>Pezizomycotina</taxon>
        <taxon>Orbiliomycetes</taxon>
        <taxon>Orbiliales</taxon>
        <taxon>Orbiliaceae</taxon>
        <taxon>Orbilia</taxon>
    </lineage>
</organism>
<dbReference type="InterPro" id="IPR035999">
    <property type="entry name" value="Sec7_dom_sf"/>
</dbReference>